<comment type="caution">
    <text evidence="3">The sequence shown here is derived from an EMBL/GenBank/DDBJ whole genome shotgun (WGS) entry which is preliminary data.</text>
</comment>
<protein>
    <recommendedName>
        <fullName evidence="5">NADH:ubiquinone oxidoreductase</fullName>
    </recommendedName>
</protein>
<evidence type="ECO:0008006" key="5">
    <source>
        <dbReference type="Google" id="ProtNLM"/>
    </source>
</evidence>
<proteinExistence type="predicted"/>
<accession>A0A511AEY8</accession>
<keyword evidence="2" id="KW-0472">Membrane</keyword>
<dbReference type="EMBL" id="BJUW01000001">
    <property type="protein sequence ID" value="GEK85211.1"/>
    <property type="molecule type" value="Genomic_DNA"/>
</dbReference>
<dbReference type="AlphaFoldDB" id="A0A511AEY8"/>
<dbReference type="OrthoDB" id="5120536at2"/>
<keyword evidence="2" id="KW-1133">Transmembrane helix</keyword>
<dbReference type="RefSeq" id="WP_147037858.1">
    <property type="nucleotide sequence ID" value="NZ_BJUW01000001.1"/>
</dbReference>
<evidence type="ECO:0000256" key="1">
    <source>
        <dbReference type="SAM" id="MobiDB-lite"/>
    </source>
</evidence>
<sequence>MRYLFSTGLVAAISAGVQLLRGTRDEPITWRSVISWLSWGITLALAIGAVVDMRRERRGDHVDADSPQSVKKAKKAQRLQFRSQKALSDAQGHAKDRR</sequence>
<evidence type="ECO:0000256" key="2">
    <source>
        <dbReference type="SAM" id="Phobius"/>
    </source>
</evidence>
<feature type="transmembrane region" description="Helical" evidence="2">
    <location>
        <begin position="32"/>
        <end position="51"/>
    </location>
</feature>
<keyword evidence="2" id="KW-0812">Transmembrane</keyword>
<evidence type="ECO:0000313" key="3">
    <source>
        <dbReference type="EMBL" id="GEK85211.1"/>
    </source>
</evidence>
<evidence type="ECO:0000313" key="4">
    <source>
        <dbReference type="Proteomes" id="UP000321225"/>
    </source>
</evidence>
<reference evidence="3 4" key="1">
    <citation type="submission" date="2019-07" db="EMBL/GenBank/DDBJ databases">
        <title>Whole genome shotgun sequence of Microbacterium aerolatum NBRC 103071.</title>
        <authorList>
            <person name="Hosoyama A."/>
            <person name="Uohara A."/>
            <person name="Ohji S."/>
            <person name="Ichikawa N."/>
        </authorList>
    </citation>
    <scope>NUCLEOTIDE SEQUENCE [LARGE SCALE GENOMIC DNA]</scope>
    <source>
        <strain evidence="3 4">NBRC 103071</strain>
    </source>
</reference>
<organism evidence="3 4">
    <name type="scientific">Microbacterium aerolatum</name>
    <dbReference type="NCBI Taxonomy" id="153731"/>
    <lineage>
        <taxon>Bacteria</taxon>
        <taxon>Bacillati</taxon>
        <taxon>Actinomycetota</taxon>
        <taxon>Actinomycetes</taxon>
        <taxon>Micrococcales</taxon>
        <taxon>Microbacteriaceae</taxon>
        <taxon>Microbacterium</taxon>
    </lineage>
</organism>
<feature type="region of interest" description="Disordered" evidence="1">
    <location>
        <begin position="57"/>
        <end position="98"/>
    </location>
</feature>
<name>A0A511AEY8_9MICO</name>
<keyword evidence="4" id="KW-1185">Reference proteome</keyword>
<dbReference type="Proteomes" id="UP000321225">
    <property type="component" value="Unassembled WGS sequence"/>
</dbReference>
<gene>
    <name evidence="3" type="ORF">MAE01_03870</name>
</gene>